<evidence type="ECO:0000256" key="1">
    <source>
        <dbReference type="SAM" id="MobiDB-lite"/>
    </source>
</evidence>
<reference evidence="2" key="1">
    <citation type="submission" date="2022-12" db="EMBL/GenBank/DDBJ databases">
        <title>New Phytohabitans aurantiacus sp. RD004123 nov., an actinomycete isolated from soil.</title>
        <authorList>
            <person name="Triningsih D.W."/>
            <person name="Harunari E."/>
            <person name="Igarashi Y."/>
        </authorList>
    </citation>
    <scope>NUCLEOTIDE SEQUENCE</scope>
    <source>
        <strain evidence="2">RD004123</strain>
    </source>
</reference>
<dbReference type="RefSeq" id="WP_281905474.1">
    <property type="nucleotide sequence ID" value="NZ_BSDI01000083.1"/>
</dbReference>
<dbReference type="EMBL" id="BSDI01000083">
    <property type="protein sequence ID" value="GLI03346.1"/>
    <property type="molecule type" value="Genomic_DNA"/>
</dbReference>
<evidence type="ECO:0000313" key="2">
    <source>
        <dbReference type="EMBL" id="GLI03346.1"/>
    </source>
</evidence>
<gene>
    <name evidence="2" type="ORF">Pa4123_86240</name>
</gene>
<sequence length="75" mass="8233">MHTGPVRHKWVSEKLGIPAQAIREDRILDEALASAGDARRISDLFGLSITSSTRYTNAVDNPGIGDYEGNRRAHT</sequence>
<evidence type="ECO:0000313" key="3">
    <source>
        <dbReference type="Proteomes" id="UP001144280"/>
    </source>
</evidence>
<comment type="caution">
    <text evidence="2">The sequence shown here is derived from an EMBL/GenBank/DDBJ whole genome shotgun (WGS) entry which is preliminary data.</text>
</comment>
<dbReference type="Proteomes" id="UP001144280">
    <property type="component" value="Unassembled WGS sequence"/>
</dbReference>
<keyword evidence="3" id="KW-1185">Reference proteome</keyword>
<proteinExistence type="predicted"/>
<feature type="region of interest" description="Disordered" evidence="1">
    <location>
        <begin position="55"/>
        <end position="75"/>
    </location>
</feature>
<organism evidence="2 3">
    <name type="scientific">Phytohabitans aurantiacus</name>
    <dbReference type="NCBI Taxonomy" id="3016789"/>
    <lineage>
        <taxon>Bacteria</taxon>
        <taxon>Bacillati</taxon>
        <taxon>Actinomycetota</taxon>
        <taxon>Actinomycetes</taxon>
        <taxon>Micromonosporales</taxon>
        <taxon>Micromonosporaceae</taxon>
    </lineage>
</organism>
<protein>
    <submittedName>
        <fullName evidence="2">Uncharacterized protein</fullName>
    </submittedName>
</protein>
<name>A0ABQ5R9A7_9ACTN</name>
<accession>A0ABQ5R9A7</accession>